<dbReference type="STRING" id="51031.W2T9Y2"/>
<name>W2T9Y2_NECAM</name>
<organism evidence="2 3">
    <name type="scientific">Necator americanus</name>
    <name type="common">Human hookworm</name>
    <dbReference type="NCBI Taxonomy" id="51031"/>
    <lineage>
        <taxon>Eukaryota</taxon>
        <taxon>Metazoa</taxon>
        <taxon>Ecdysozoa</taxon>
        <taxon>Nematoda</taxon>
        <taxon>Chromadorea</taxon>
        <taxon>Rhabditida</taxon>
        <taxon>Rhabditina</taxon>
        <taxon>Rhabditomorpha</taxon>
        <taxon>Strongyloidea</taxon>
        <taxon>Ancylostomatidae</taxon>
        <taxon>Bunostominae</taxon>
        <taxon>Necator</taxon>
    </lineage>
</organism>
<dbReference type="AlphaFoldDB" id="W2T9Y2"/>
<feature type="signal peptide" evidence="1">
    <location>
        <begin position="1"/>
        <end position="16"/>
    </location>
</feature>
<proteinExistence type="predicted"/>
<dbReference type="Proteomes" id="UP000053676">
    <property type="component" value="Unassembled WGS sequence"/>
</dbReference>
<dbReference type="KEGG" id="nai:NECAME_02820"/>
<keyword evidence="3" id="KW-1185">Reference proteome</keyword>
<evidence type="ECO:0000313" key="3">
    <source>
        <dbReference type="Proteomes" id="UP000053676"/>
    </source>
</evidence>
<evidence type="ECO:0000313" key="2">
    <source>
        <dbReference type="EMBL" id="ETN78673.1"/>
    </source>
</evidence>
<reference evidence="3" key="1">
    <citation type="journal article" date="2014" name="Nat. Genet.">
        <title>Genome of the human hookworm Necator americanus.</title>
        <authorList>
            <person name="Tang Y.T."/>
            <person name="Gao X."/>
            <person name="Rosa B.A."/>
            <person name="Abubucker S."/>
            <person name="Hallsworth-Pepin K."/>
            <person name="Martin J."/>
            <person name="Tyagi R."/>
            <person name="Heizer E."/>
            <person name="Zhang X."/>
            <person name="Bhonagiri-Palsikar V."/>
            <person name="Minx P."/>
            <person name="Warren W.C."/>
            <person name="Wang Q."/>
            <person name="Zhan B."/>
            <person name="Hotez P.J."/>
            <person name="Sternberg P.W."/>
            <person name="Dougall A."/>
            <person name="Gaze S.T."/>
            <person name="Mulvenna J."/>
            <person name="Sotillo J."/>
            <person name="Ranganathan S."/>
            <person name="Rabelo E.M."/>
            <person name="Wilson R.K."/>
            <person name="Felgner P.L."/>
            <person name="Bethony J."/>
            <person name="Hawdon J.M."/>
            <person name="Gasser R.B."/>
            <person name="Loukas A."/>
            <person name="Mitreva M."/>
        </authorList>
    </citation>
    <scope>NUCLEOTIDE SEQUENCE [LARGE SCALE GENOMIC DNA]</scope>
</reference>
<protein>
    <submittedName>
        <fullName evidence="2">Uncharacterized protein</fullName>
    </submittedName>
</protein>
<accession>W2T9Y2</accession>
<keyword evidence="1" id="KW-0732">Signal</keyword>
<dbReference type="OrthoDB" id="10481439at2759"/>
<gene>
    <name evidence="2" type="ORF">NECAME_02820</name>
</gene>
<sequence length="234" mass="25469">MSYITLLYLFFLTSSSDDVIPQASNPLSIWQCHARNNQCGFNVPDGPAIRIESSLITADDLPSENVLVSVDKLVSKILIPEEGSVYGLVILEAGDSSYVEWELSSSSSLSSSFPIVFSYESYPPIVEESFVRGLPIYHFSAAAYQGTPPEVIVVGPGAFLSVVHKSLNASNTPCYNAALIVAPLKWTADVAQAFTQQFSRVVVRECTDCTRLPLSSDFIRLCPISRSEAECVVS</sequence>
<dbReference type="EMBL" id="KI659793">
    <property type="protein sequence ID" value="ETN78673.1"/>
    <property type="molecule type" value="Genomic_DNA"/>
</dbReference>
<evidence type="ECO:0000256" key="1">
    <source>
        <dbReference type="SAM" id="SignalP"/>
    </source>
</evidence>
<feature type="chain" id="PRO_5004825310" evidence="1">
    <location>
        <begin position="17"/>
        <end position="234"/>
    </location>
</feature>